<organism evidence="4 5">
    <name type="scientific">Clostridium cavendishii DSM 21758</name>
    <dbReference type="NCBI Taxonomy" id="1121302"/>
    <lineage>
        <taxon>Bacteria</taxon>
        <taxon>Bacillati</taxon>
        <taxon>Bacillota</taxon>
        <taxon>Clostridia</taxon>
        <taxon>Eubacteriales</taxon>
        <taxon>Clostridiaceae</taxon>
        <taxon>Clostridium</taxon>
    </lineage>
</organism>
<feature type="domain" description="N-acetyltransferase" evidence="3">
    <location>
        <begin position="3"/>
        <end position="152"/>
    </location>
</feature>
<dbReference type="SUPFAM" id="SSF55729">
    <property type="entry name" value="Acyl-CoA N-acyltransferases (Nat)"/>
    <property type="match status" value="1"/>
</dbReference>
<dbReference type="InterPro" id="IPR016181">
    <property type="entry name" value="Acyl_CoA_acyltransferase"/>
</dbReference>
<reference evidence="4 5" key="1">
    <citation type="submission" date="2016-11" db="EMBL/GenBank/DDBJ databases">
        <authorList>
            <person name="Jaros S."/>
            <person name="Januszkiewicz K."/>
            <person name="Wedrychowicz H."/>
        </authorList>
    </citation>
    <scope>NUCLEOTIDE SEQUENCE [LARGE SCALE GENOMIC DNA]</scope>
    <source>
        <strain evidence="4 5">DSM 21758</strain>
    </source>
</reference>
<dbReference type="RefSeq" id="WP_072985230.1">
    <property type="nucleotide sequence ID" value="NZ_FQZB01000004.1"/>
</dbReference>
<evidence type="ECO:0000256" key="1">
    <source>
        <dbReference type="ARBA" id="ARBA00022679"/>
    </source>
</evidence>
<accession>A0A1M6D6N6</accession>
<proteinExistence type="predicted"/>
<gene>
    <name evidence="4" type="ORF">SAMN02745163_00647</name>
</gene>
<keyword evidence="5" id="KW-1185">Reference proteome</keyword>
<dbReference type="InterPro" id="IPR000182">
    <property type="entry name" value="GNAT_dom"/>
</dbReference>
<keyword evidence="1 4" id="KW-0808">Transferase</keyword>
<dbReference type="GO" id="GO:0016747">
    <property type="term" value="F:acyltransferase activity, transferring groups other than amino-acyl groups"/>
    <property type="evidence" value="ECO:0007669"/>
    <property type="project" value="InterPro"/>
</dbReference>
<dbReference type="CDD" id="cd04301">
    <property type="entry name" value="NAT_SF"/>
    <property type="match status" value="1"/>
</dbReference>
<dbReference type="AlphaFoldDB" id="A0A1M6D6N6"/>
<dbReference type="Pfam" id="PF00583">
    <property type="entry name" value="Acetyltransf_1"/>
    <property type="match status" value="1"/>
</dbReference>
<evidence type="ECO:0000313" key="4">
    <source>
        <dbReference type="EMBL" id="SHI68885.1"/>
    </source>
</evidence>
<evidence type="ECO:0000256" key="2">
    <source>
        <dbReference type="ARBA" id="ARBA00023315"/>
    </source>
</evidence>
<sequence length="166" mass="19240">MDFKITEMLKEDWKQVEAVYLEGIKTRIATFQTETPTWVEWNKNHMSSCRLVVKYGNHILGWCALSPMSSRCVYRGVAEISIYISEKYRGHGIGTLLLNELIAESEKCGIWTLQSNVIKENVQSRKLHEKCGFREVGIREKVAKMDNTKWMDVVILERRSKIIGVD</sequence>
<dbReference type="Proteomes" id="UP000184310">
    <property type="component" value="Unassembled WGS sequence"/>
</dbReference>
<dbReference type="OrthoDB" id="9798006at2"/>
<protein>
    <submittedName>
        <fullName evidence="4">Phosphinothricin acetyltransferase</fullName>
    </submittedName>
</protein>
<name>A0A1M6D6N6_9CLOT</name>
<evidence type="ECO:0000259" key="3">
    <source>
        <dbReference type="PROSITE" id="PS51186"/>
    </source>
</evidence>
<keyword evidence="2" id="KW-0012">Acyltransferase</keyword>
<dbReference type="PANTHER" id="PTHR43072">
    <property type="entry name" value="N-ACETYLTRANSFERASE"/>
    <property type="match status" value="1"/>
</dbReference>
<evidence type="ECO:0000313" key="5">
    <source>
        <dbReference type="Proteomes" id="UP000184310"/>
    </source>
</evidence>
<dbReference type="Gene3D" id="3.40.630.30">
    <property type="match status" value="1"/>
</dbReference>
<dbReference type="PROSITE" id="PS51186">
    <property type="entry name" value="GNAT"/>
    <property type="match status" value="1"/>
</dbReference>
<dbReference type="PANTHER" id="PTHR43072:SF23">
    <property type="entry name" value="UPF0039 PROTEIN C11D3.02C"/>
    <property type="match status" value="1"/>
</dbReference>
<dbReference type="STRING" id="1121302.SAMN02745163_00647"/>
<dbReference type="EMBL" id="FQZB01000004">
    <property type="protein sequence ID" value="SHI68885.1"/>
    <property type="molecule type" value="Genomic_DNA"/>
</dbReference>